<keyword evidence="3" id="KW-1185">Reference proteome</keyword>
<dbReference type="InterPro" id="IPR036249">
    <property type="entry name" value="Thioredoxin-like_sf"/>
</dbReference>
<dbReference type="GO" id="GO:0006950">
    <property type="term" value="P:response to stress"/>
    <property type="evidence" value="ECO:0007669"/>
    <property type="project" value="UniProtKB-ARBA"/>
</dbReference>
<sequence>MAKIIPVTLQNFETEISTEAEKRPVVLTFASSQIPECASYNQMLETLANELDFSLGEVNLDETDNMAFMDYFQIRSLPFVVVLSKGEIADAIQGRVPQDELKKRLSKFFVSEEESVRQTIEDAVAEGNFSLAKPLILAELAKKADDHLQILLAKCELGLDAAESAKEILQKIPETSDEYAQAKSLLDLMDLLVEAAKTDAVEGSAEKFRNACKDAARKDYRSALEGLFQLTLSDAAFRDGIAQKSMLVLFSALGPKDPLTWEYRNKLNTFLFI</sequence>
<feature type="domain" description="Thioredoxin" evidence="1">
    <location>
        <begin position="4"/>
        <end position="106"/>
    </location>
</feature>
<evidence type="ECO:0000313" key="3">
    <source>
        <dbReference type="Proteomes" id="UP000184275"/>
    </source>
</evidence>
<gene>
    <name evidence="2" type="ORF">SAMN05720469_11237</name>
</gene>
<dbReference type="GO" id="GO:0015035">
    <property type="term" value="F:protein-disulfide reductase activity"/>
    <property type="evidence" value="ECO:0007669"/>
    <property type="project" value="TreeGrafter"/>
</dbReference>
<evidence type="ECO:0000259" key="1">
    <source>
        <dbReference type="Pfam" id="PF00085"/>
    </source>
</evidence>
<protein>
    <submittedName>
        <fullName evidence="2">Thioredoxin</fullName>
    </submittedName>
</protein>
<dbReference type="RefSeq" id="WP_073303998.1">
    <property type="nucleotide sequence ID" value="NZ_FRAW01000012.1"/>
</dbReference>
<reference evidence="3" key="1">
    <citation type="submission" date="2016-11" db="EMBL/GenBank/DDBJ databases">
        <authorList>
            <person name="Varghese N."/>
            <person name="Submissions S."/>
        </authorList>
    </citation>
    <scope>NUCLEOTIDE SEQUENCE [LARGE SCALE GENOMIC DNA]</scope>
    <source>
        <strain evidence="3">UWOS</strain>
    </source>
</reference>
<dbReference type="AlphaFoldDB" id="A0A1M6U3T3"/>
<dbReference type="GO" id="GO:0005737">
    <property type="term" value="C:cytoplasm"/>
    <property type="evidence" value="ECO:0007669"/>
    <property type="project" value="TreeGrafter"/>
</dbReference>
<dbReference type="Pfam" id="PF14561">
    <property type="entry name" value="TPR_20"/>
    <property type="match status" value="1"/>
</dbReference>
<dbReference type="InterPro" id="IPR013766">
    <property type="entry name" value="Thioredoxin_domain"/>
</dbReference>
<dbReference type="Gene3D" id="3.40.30.10">
    <property type="entry name" value="Glutaredoxin"/>
    <property type="match status" value="1"/>
</dbReference>
<dbReference type="PANTHER" id="PTHR45663">
    <property type="entry name" value="GEO12009P1"/>
    <property type="match status" value="1"/>
</dbReference>
<dbReference type="Gene3D" id="1.25.40.10">
    <property type="entry name" value="Tetratricopeptide repeat domain"/>
    <property type="match status" value="1"/>
</dbReference>
<name>A0A1M6U3T3_9BACT</name>
<evidence type="ECO:0000313" key="2">
    <source>
        <dbReference type="EMBL" id="SHK63846.1"/>
    </source>
</evidence>
<proteinExistence type="predicted"/>
<dbReference type="Proteomes" id="UP000184275">
    <property type="component" value="Unassembled WGS sequence"/>
</dbReference>
<dbReference type="InterPro" id="IPR011990">
    <property type="entry name" value="TPR-like_helical_dom_sf"/>
</dbReference>
<dbReference type="SUPFAM" id="SSF52833">
    <property type="entry name" value="Thioredoxin-like"/>
    <property type="match status" value="1"/>
</dbReference>
<accession>A0A1M6U3T3</accession>
<organism evidence="2 3">
    <name type="scientific">Fibrobacter intestinalis</name>
    <dbReference type="NCBI Taxonomy" id="28122"/>
    <lineage>
        <taxon>Bacteria</taxon>
        <taxon>Pseudomonadati</taxon>
        <taxon>Fibrobacterota</taxon>
        <taxon>Fibrobacteria</taxon>
        <taxon>Fibrobacterales</taxon>
        <taxon>Fibrobacteraceae</taxon>
        <taxon>Fibrobacter</taxon>
    </lineage>
</organism>
<dbReference type="Pfam" id="PF00085">
    <property type="entry name" value="Thioredoxin"/>
    <property type="match status" value="1"/>
</dbReference>
<dbReference type="PANTHER" id="PTHR45663:SF11">
    <property type="entry name" value="GEO12009P1"/>
    <property type="match status" value="1"/>
</dbReference>
<dbReference type="EMBL" id="FRAW01000012">
    <property type="protein sequence ID" value="SHK63846.1"/>
    <property type="molecule type" value="Genomic_DNA"/>
</dbReference>